<evidence type="ECO:0000313" key="1">
    <source>
        <dbReference type="EMBL" id="MYM59941.1"/>
    </source>
</evidence>
<evidence type="ECO:0000313" key="2">
    <source>
        <dbReference type="Proteomes" id="UP000478571"/>
    </source>
</evidence>
<dbReference type="InterPro" id="IPR011250">
    <property type="entry name" value="OMP/PagP_B-barrel"/>
</dbReference>
<dbReference type="EMBL" id="WWEU01000003">
    <property type="protein sequence ID" value="MYM59941.1"/>
    <property type="molecule type" value="Genomic_DNA"/>
</dbReference>
<sequence>MSNKIKYFLTIIITLLSSSVWADVYLTPWVGYTGGGKVIAQNEMIYDLEGSASYAITGEIDLQDGRIGLFYSNQGTNVDDINLESNIHYLQFQSSVYYPTEEEVSFYLGIGLGASYIDADWVDDELGFSASIFGGFEYRFHDNLALNTQLRWLGTVVDNDTSGICNLSASESDNCIIKFKTDWMNQFAANLGLTWNF</sequence>
<dbReference type="Gene3D" id="2.40.160.20">
    <property type="match status" value="1"/>
</dbReference>
<dbReference type="AlphaFoldDB" id="A0A6L8LV36"/>
<dbReference type="Proteomes" id="UP000478571">
    <property type="component" value="Unassembled WGS sequence"/>
</dbReference>
<accession>A0A6L8LV36</accession>
<gene>
    <name evidence="1" type="ORF">GTG28_11965</name>
</gene>
<dbReference type="SUPFAM" id="SSF56925">
    <property type="entry name" value="OMPA-like"/>
    <property type="match status" value="1"/>
</dbReference>
<comment type="caution">
    <text evidence="1">The sequence shown here is derived from an EMBL/GenBank/DDBJ whole genome shotgun (WGS) entry which is preliminary data.</text>
</comment>
<keyword evidence="2" id="KW-1185">Reference proteome</keyword>
<proteinExistence type="predicted"/>
<dbReference type="RefSeq" id="WP_160930067.1">
    <property type="nucleotide sequence ID" value="NZ_WWEU01000003.1"/>
</dbReference>
<organism evidence="1 2">
    <name type="scientific">Vibrio tetraodonis subsp. pristinus</name>
    <dbReference type="NCBI Taxonomy" id="2695891"/>
    <lineage>
        <taxon>Bacteria</taxon>
        <taxon>Pseudomonadati</taxon>
        <taxon>Pseudomonadota</taxon>
        <taxon>Gammaproteobacteria</taxon>
        <taxon>Vibrionales</taxon>
        <taxon>Vibrionaceae</taxon>
        <taxon>Vibrio</taxon>
    </lineage>
</organism>
<protein>
    <submittedName>
        <fullName evidence="1">Porin family protein</fullName>
    </submittedName>
</protein>
<name>A0A6L8LV36_9VIBR</name>
<reference evidence="1 2" key="1">
    <citation type="submission" date="2020-01" db="EMBL/GenBank/DDBJ databases">
        <title>Draft Genome Sequence of Vibrio sp. strain OCN044, Isolated from a Healthy Coral at Palmyra Atoll.</title>
        <authorList>
            <person name="Videau P."/>
            <person name="Loughran R."/>
            <person name="Esquivel A."/>
            <person name="Deadmond M."/>
            <person name="Paddock B.E."/>
            <person name="Saw J.H."/>
            <person name="Ushijima B."/>
        </authorList>
    </citation>
    <scope>NUCLEOTIDE SEQUENCE [LARGE SCALE GENOMIC DNA]</scope>
    <source>
        <strain evidence="1 2">OCN044</strain>
    </source>
</reference>